<organism evidence="2 3">
    <name type="scientific">Streptohalobacillus salinus</name>
    <dbReference type="NCBI Taxonomy" id="621096"/>
    <lineage>
        <taxon>Bacteria</taxon>
        <taxon>Bacillati</taxon>
        <taxon>Bacillota</taxon>
        <taxon>Bacilli</taxon>
        <taxon>Bacillales</taxon>
        <taxon>Bacillaceae</taxon>
        <taxon>Streptohalobacillus</taxon>
    </lineage>
</organism>
<keyword evidence="1" id="KW-0812">Transmembrane</keyword>
<dbReference type="OrthoDB" id="2381181at2"/>
<name>A0A2V3WBA7_9BACI</name>
<dbReference type="InterPro" id="IPR046350">
    <property type="entry name" value="Cystatin_sf"/>
</dbReference>
<protein>
    <submittedName>
        <fullName evidence="2">Uncharacterized protein YpmB</fullName>
    </submittedName>
</protein>
<feature type="transmembrane region" description="Helical" evidence="1">
    <location>
        <begin position="12"/>
        <end position="32"/>
    </location>
</feature>
<evidence type="ECO:0000313" key="3">
    <source>
        <dbReference type="Proteomes" id="UP000247922"/>
    </source>
</evidence>
<dbReference type="EMBL" id="QJJR01000004">
    <property type="protein sequence ID" value="PXW91747.1"/>
    <property type="molecule type" value="Genomic_DNA"/>
</dbReference>
<keyword evidence="1" id="KW-1133">Transmembrane helix</keyword>
<dbReference type="SUPFAM" id="SSF54403">
    <property type="entry name" value="Cystatin/monellin"/>
    <property type="match status" value="1"/>
</dbReference>
<evidence type="ECO:0000313" key="2">
    <source>
        <dbReference type="EMBL" id="PXW91747.1"/>
    </source>
</evidence>
<gene>
    <name evidence="2" type="ORF">DES38_104180</name>
</gene>
<keyword evidence="1" id="KW-0472">Membrane</keyword>
<keyword evidence="3" id="KW-1185">Reference proteome</keyword>
<sequence length="174" mass="20561">MRRQSSQSIELNWFKLALAFFAVLFIGMMIYFTTLYQTIQHSKVDTFEATRARVEAMDEDYTIQSIDRYHGEKYLHVVEARSEQSDLVLFVDPNDQEAAIRVEKREEWVAVSDVVDLFNQTYADQTIRHINIGLRNNTPLLEIISSDRNQRFRYDYYQLDDGTYDSGISFKQNF</sequence>
<accession>A0A2V3WBA7</accession>
<dbReference type="RefSeq" id="WP_110251045.1">
    <property type="nucleotide sequence ID" value="NZ_QJJR01000004.1"/>
</dbReference>
<evidence type="ECO:0000256" key="1">
    <source>
        <dbReference type="SAM" id="Phobius"/>
    </source>
</evidence>
<comment type="caution">
    <text evidence="2">The sequence shown here is derived from an EMBL/GenBank/DDBJ whole genome shotgun (WGS) entry which is preliminary data.</text>
</comment>
<reference evidence="2 3" key="1">
    <citation type="submission" date="2018-05" db="EMBL/GenBank/DDBJ databases">
        <title>Genomic Encyclopedia of Type Strains, Phase IV (KMG-IV): sequencing the most valuable type-strain genomes for metagenomic binning, comparative biology and taxonomic classification.</title>
        <authorList>
            <person name="Goeker M."/>
        </authorList>
    </citation>
    <scope>NUCLEOTIDE SEQUENCE [LARGE SCALE GENOMIC DNA]</scope>
    <source>
        <strain evidence="2 3">DSM 22440</strain>
    </source>
</reference>
<proteinExistence type="predicted"/>
<dbReference type="AlphaFoldDB" id="A0A2V3WBA7"/>
<dbReference type="Gene3D" id="3.10.450.40">
    <property type="match status" value="1"/>
</dbReference>
<dbReference type="Proteomes" id="UP000247922">
    <property type="component" value="Unassembled WGS sequence"/>
</dbReference>